<evidence type="ECO:0000256" key="12">
    <source>
        <dbReference type="ARBA" id="ARBA00022833"/>
    </source>
</evidence>
<evidence type="ECO:0000256" key="15">
    <source>
        <dbReference type="ARBA" id="ARBA00031533"/>
    </source>
</evidence>
<proteinExistence type="inferred from homology"/>
<evidence type="ECO:0000256" key="10">
    <source>
        <dbReference type="ARBA" id="ARBA00022738"/>
    </source>
</evidence>
<feature type="compositionally biased region" description="Basic and acidic residues" evidence="16">
    <location>
        <begin position="862"/>
        <end position="885"/>
    </location>
</feature>
<dbReference type="Gene3D" id="1.25.10.10">
    <property type="entry name" value="Leucine-rich Repeat Variant"/>
    <property type="match status" value="3"/>
</dbReference>
<dbReference type="SUPFAM" id="SSF55486">
    <property type="entry name" value="Metalloproteases ('zincins'), catalytic domain"/>
    <property type="match status" value="1"/>
</dbReference>
<keyword evidence="13" id="KW-0482">Metalloprotease</keyword>
<name>A0ABS5XZL9_9CYAN</name>
<evidence type="ECO:0000256" key="4">
    <source>
        <dbReference type="ARBA" id="ARBA00012564"/>
    </source>
</evidence>
<keyword evidence="6" id="KW-0031">Aminopeptidase</keyword>
<dbReference type="InterPro" id="IPR014782">
    <property type="entry name" value="Peptidase_M1_dom"/>
</dbReference>
<dbReference type="EC" id="3.4.11.2" evidence="4"/>
<dbReference type="EMBL" id="JADOER010000002">
    <property type="protein sequence ID" value="MBT9310816.1"/>
    <property type="molecule type" value="Genomic_DNA"/>
</dbReference>
<comment type="cofactor">
    <cofactor evidence="2">
        <name>Zn(2+)</name>
        <dbReference type="ChEBI" id="CHEBI:29105"/>
    </cofactor>
</comment>
<keyword evidence="12" id="KW-0862">Zinc</keyword>
<dbReference type="InterPro" id="IPR004155">
    <property type="entry name" value="PBS_lyase_HEAT"/>
</dbReference>
<dbReference type="Pfam" id="PF13646">
    <property type="entry name" value="HEAT_2"/>
    <property type="match status" value="1"/>
</dbReference>
<evidence type="ECO:0000259" key="17">
    <source>
        <dbReference type="Pfam" id="PF01433"/>
    </source>
</evidence>
<evidence type="ECO:0000256" key="2">
    <source>
        <dbReference type="ARBA" id="ARBA00001947"/>
    </source>
</evidence>
<dbReference type="PRINTS" id="PR00756">
    <property type="entry name" value="ALADIPTASE"/>
</dbReference>
<gene>
    <name evidence="19" type="ORF">IXB28_01230</name>
</gene>
<feature type="domain" description="Aminopeptidase N-like N-terminal" evidence="18">
    <location>
        <begin position="25"/>
        <end position="208"/>
    </location>
</feature>
<keyword evidence="8" id="KW-0645">Protease</keyword>
<dbReference type="RefSeq" id="WP_215616718.1">
    <property type="nucleotide sequence ID" value="NZ_JADOER010000002.1"/>
</dbReference>
<evidence type="ECO:0000256" key="8">
    <source>
        <dbReference type="ARBA" id="ARBA00022670"/>
    </source>
</evidence>
<dbReference type="Proteomes" id="UP001196661">
    <property type="component" value="Unassembled WGS sequence"/>
</dbReference>
<keyword evidence="7" id="KW-0042">Antenna complex</keyword>
<dbReference type="InterPro" id="IPR027268">
    <property type="entry name" value="Peptidase_M4/M1_CTD_sf"/>
</dbReference>
<reference evidence="19 20" key="1">
    <citation type="journal article" date="2021" name="Mar. Drugs">
        <title>Genome Reduction and Secondary Metabolism of the Marine Sponge-Associated Cyanobacterium Leptothoe.</title>
        <authorList>
            <person name="Konstantinou D."/>
            <person name="Popin R.V."/>
            <person name="Fewer D.P."/>
            <person name="Sivonen K."/>
            <person name="Gkelis S."/>
        </authorList>
    </citation>
    <scope>NUCLEOTIDE SEQUENCE [LARGE SCALE GENOMIC DNA]</scope>
    <source>
        <strain evidence="19 20">TAU-MAC 1615</strain>
    </source>
</reference>
<evidence type="ECO:0000313" key="20">
    <source>
        <dbReference type="Proteomes" id="UP001196661"/>
    </source>
</evidence>
<dbReference type="SUPFAM" id="SSF48371">
    <property type="entry name" value="ARM repeat"/>
    <property type="match status" value="1"/>
</dbReference>
<evidence type="ECO:0000256" key="9">
    <source>
        <dbReference type="ARBA" id="ARBA00022723"/>
    </source>
</evidence>
<evidence type="ECO:0000256" key="11">
    <source>
        <dbReference type="ARBA" id="ARBA00022801"/>
    </source>
</evidence>
<dbReference type="InterPro" id="IPR045357">
    <property type="entry name" value="Aminopeptidase_N-like_N"/>
</dbReference>
<dbReference type="SUPFAM" id="SSF63737">
    <property type="entry name" value="Leukotriene A4 hydrolase N-terminal domain"/>
    <property type="match status" value="1"/>
</dbReference>
<evidence type="ECO:0000256" key="5">
    <source>
        <dbReference type="ARBA" id="ARBA00015611"/>
    </source>
</evidence>
<keyword evidence="11" id="KW-0378">Hydrolase</keyword>
<evidence type="ECO:0000259" key="18">
    <source>
        <dbReference type="Pfam" id="PF17900"/>
    </source>
</evidence>
<accession>A0ABS5XZL9</accession>
<dbReference type="InterPro" id="IPR011989">
    <property type="entry name" value="ARM-like"/>
</dbReference>
<evidence type="ECO:0000256" key="3">
    <source>
        <dbReference type="ARBA" id="ARBA00010136"/>
    </source>
</evidence>
<evidence type="ECO:0000256" key="14">
    <source>
        <dbReference type="ARBA" id="ARBA00029811"/>
    </source>
</evidence>
<dbReference type="CDD" id="cd09603">
    <property type="entry name" value="M1_APN_like"/>
    <property type="match status" value="1"/>
</dbReference>
<feature type="region of interest" description="Disordered" evidence="16">
    <location>
        <begin position="862"/>
        <end position="896"/>
    </location>
</feature>
<evidence type="ECO:0000256" key="16">
    <source>
        <dbReference type="SAM" id="MobiDB-lite"/>
    </source>
</evidence>
<protein>
    <recommendedName>
        <fullName evidence="5">Aminopeptidase N</fullName>
        <ecNumber evidence="4">3.4.11.2</ecNumber>
    </recommendedName>
    <alternativeName>
        <fullName evidence="14">Alanine aminopeptidase</fullName>
    </alternativeName>
    <alternativeName>
        <fullName evidence="15">Lysyl aminopeptidase</fullName>
    </alternativeName>
</protein>
<comment type="caution">
    <text evidence="19">The sequence shown here is derived from an EMBL/GenBank/DDBJ whole genome shotgun (WGS) entry which is preliminary data.</text>
</comment>
<dbReference type="PANTHER" id="PTHR11533:SF174">
    <property type="entry name" value="PUROMYCIN-SENSITIVE AMINOPEPTIDASE-RELATED"/>
    <property type="match status" value="1"/>
</dbReference>
<organism evidence="19 20">
    <name type="scientific">Leptothoe kymatousa TAU-MAC 1615</name>
    <dbReference type="NCBI Taxonomy" id="2364775"/>
    <lineage>
        <taxon>Bacteria</taxon>
        <taxon>Bacillati</taxon>
        <taxon>Cyanobacteriota</taxon>
        <taxon>Cyanophyceae</taxon>
        <taxon>Nodosilineales</taxon>
        <taxon>Cymatolegaceae</taxon>
        <taxon>Leptothoe</taxon>
        <taxon>Leptothoe kymatousa</taxon>
    </lineage>
</organism>
<comment type="catalytic activity">
    <reaction evidence="1">
        <text>Release of an N-terminal amino acid, Xaa-|-Yaa- from a peptide, amide or arylamide. Xaa is preferably Ala, but may be most amino acids including Pro (slow action). When a terminal hydrophobic residue is followed by a prolyl residue, the two may be released as an intact Xaa-Pro dipeptide.</text>
        <dbReference type="EC" id="3.4.11.2"/>
    </reaction>
</comment>
<dbReference type="Pfam" id="PF01433">
    <property type="entry name" value="Peptidase_M1"/>
    <property type="match status" value="1"/>
</dbReference>
<evidence type="ECO:0000256" key="7">
    <source>
        <dbReference type="ARBA" id="ARBA00022549"/>
    </source>
</evidence>
<dbReference type="PANTHER" id="PTHR11533">
    <property type="entry name" value="PROTEASE M1 ZINC METALLOPROTEASE"/>
    <property type="match status" value="1"/>
</dbReference>
<keyword evidence="9" id="KW-0479">Metal-binding</keyword>
<evidence type="ECO:0000256" key="1">
    <source>
        <dbReference type="ARBA" id="ARBA00000098"/>
    </source>
</evidence>
<evidence type="ECO:0000313" key="19">
    <source>
        <dbReference type="EMBL" id="MBT9310816.1"/>
    </source>
</evidence>
<keyword evidence="20" id="KW-1185">Reference proteome</keyword>
<dbReference type="SMART" id="SM00567">
    <property type="entry name" value="EZ_HEAT"/>
    <property type="match status" value="5"/>
</dbReference>
<dbReference type="Pfam" id="PF17900">
    <property type="entry name" value="Peptidase_M1_N"/>
    <property type="match status" value="1"/>
</dbReference>
<keyword evidence="10" id="KW-0605">Phycobilisome</keyword>
<dbReference type="Gene3D" id="2.60.40.1730">
    <property type="entry name" value="tricorn interacting facor f3 domain"/>
    <property type="match status" value="1"/>
</dbReference>
<dbReference type="InterPro" id="IPR042097">
    <property type="entry name" value="Aminopeptidase_N-like_N_sf"/>
</dbReference>
<comment type="similarity">
    <text evidence="3">Belongs to the peptidase M1 family.</text>
</comment>
<dbReference type="Gene3D" id="1.10.390.10">
    <property type="entry name" value="Neutral Protease Domain 2"/>
    <property type="match status" value="1"/>
</dbReference>
<evidence type="ECO:0000256" key="6">
    <source>
        <dbReference type="ARBA" id="ARBA00022438"/>
    </source>
</evidence>
<dbReference type="InterPro" id="IPR016024">
    <property type="entry name" value="ARM-type_fold"/>
</dbReference>
<dbReference type="InterPro" id="IPR001930">
    <property type="entry name" value="Peptidase_M1"/>
</dbReference>
<evidence type="ECO:0000256" key="13">
    <source>
        <dbReference type="ARBA" id="ARBA00023049"/>
    </source>
</evidence>
<feature type="domain" description="Peptidase M1 membrane alanine aminopeptidase" evidence="17">
    <location>
        <begin position="244"/>
        <end position="453"/>
    </location>
</feature>
<dbReference type="InterPro" id="IPR050344">
    <property type="entry name" value="Peptidase_M1_aminopeptidases"/>
</dbReference>
<sequence length="896" mass="101339">MSVAAYYNADENGHKSFELPGASPHYNPDRPGQVEHIALDLDFDIPKKSYKGTCSIRLNPVRNGIDSLTLDAVSLKIASITIAEQQQKFDYDGEQLHIHLSKPTAAGQPITLVITYAVKEPQRGIYFIAPDDHYPDKPYQVWTQGEDEDSRFWFPCFDYPGQLATSEVRVRVPKKYFALSNGELISTEEQGKTKTYHWQLDKVHPSYLMTLAIGEYDSIETDWRGRPVRYYVAKGRKDQIDLTMGKTPQMMERFSQVFGYDYPFSNYDQACPADFIFGGMENTTTTLLTDRCLLDKRAALDNLRSETLVAHELAHQWFGDLIVINHWSHAWVKEGMATYSEVLWLEEAYGRDEAMYYHLNHARDYLAEDASRYRRPLVTHIYREPIELYDRHIYEKGSCVYHMIRQALGDSLFTKTLQTLLTDNAHSTVESVDVLRAIDKATGKNLRYLFDQYVYRGGHPDYSVKYSWDSDSNLVKLLVTQTQVADGKSQVQEGLFDLKIPIGFGYVDNNTADVQTVTVRVHERQQAFYFPLRRKPDFISFDVGNHTLKTVKLDYPLKELQAQLKHDPDPISRLYAAKAIAKKGTLAAVETLSTALVDDSFWAVRAEVAEALATIQLSQAVDGLIKGLNDKHPKVRRAVVNSLGSIKTTESYKALKSVVRNGDKSYYVEGAAATALGRVGSSTLDNGKNKEKKTLSLLEMVLEERAGWNEVVRSGAISGLSMFKSSADALDLLLPYTELGIPQALRLNAIRVLGKIAAGQTKINIDRILDRLAAIAREEFFLTQVAVVIALGQMEVSGAVRVLQGLAEQSPDGRVKRRAEEAMGRVRRAIGSDQAVHELRKDLDDVKQLNKDLKSRLETLEAKAKAKTEADNQIKKDYRFEDRQPPRPKRERLIED</sequence>